<feature type="transmembrane region" description="Helical" evidence="1">
    <location>
        <begin position="71"/>
        <end position="88"/>
    </location>
</feature>
<gene>
    <name evidence="2" type="ORF">DFO73_101451</name>
</gene>
<dbReference type="Proteomes" id="UP000247150">
    <property type="component" value="Unassembled WGS sequence"/>
</dbReference>
<accession>A0A2V3A6H2</accession>
<dbReference type="Pfam" id="PF10942">
    <property type="entry name" value="DUF2619"/>
    <property type="match status" value="1"/>
</dbReference>
<organism evidence="2 3">
    <name type="scientific">Cytobacillus oceanisediminis</name>
    <dbReference type="NCBI Taxonomy" id="665099"/>
    <lineage>
        <taxon>Bacteria</taxon>
        <taxon>Bacillati</taxon>
        <taxon>Bacillota</taxon>
        <taxon>Bacilli</taxon>
        <taxon>Bacillales</taxon>
        <taxon>Bacillaceae</taxon>
        <taxon>Cytobacillus</taxon>
    </lineage>
</organism>
<name>A0A2V3A6H2_9BACI</name>
<dbReference type="EMBL" id="QGTW01000001">
    <property type="protein sequence ID" value="PWW32188.1"/>
    <property type="molecule type" value="Genomic_DNA"/>
</dbReference>
<dbReference type="RefSeq" id="WP_110063151.1">
    <property type="nucleotide sequence ID" value="NZ_QGTW01000001.1"/>
</dbReference>
<evidence type="ECO:0000313" key="3">
    <source>
        <dbReference type="Proteomes" id="UP000247150"/>
    </source>
</evidence>
<feature type="transmembrane region" description="Helical" evidence="1">
    <location>
        <begin position="12"/>
        <end position="33"/>
    </location>
</feature>
<feature type="transmembrane region" description="Helical" evidence="1">
    <location>
        <begin position="45"/>
        <end position="65"/>
    </location>
</feature>
<dbReference type="InterPro" id="IPR020390">
    <property type="entry name" value="Uncharacterised_YqhV"/>
</dbReference>
<reference evidence="2 3" key="1">
    <citation type="submission" date="2018-05" db="EMBL/GenBank/DDBJ databases">
        <title>Freshwater and sediment microbial communities from various areas in North America, analyzing microbe dynamics in response to fracking.</title>
        <authorList>
            <person name="Lamendella R."/>
        </authorList>
    </citation>
    <scope>NUCLEOTIDE SEQUENCE [LARGE SCALE GENOMIC DNA]</scope>
    <source>
        <strain evidence="2 3">15_TX</strain>
    </source>
</reference>
<evidence type="ECO:0000313" key="2">
    <source>
        <dbReference type="EMBL" id="PWW32188.1"/>
    </source>
</evidence>
<sequence>MFIFIEKAIVAMAVLRLISGSIEVFAALLILKLNDIKKTLIVNSSLALIGPIILIVTTTIGFLGISDKMNVTKFLWIFGGVACILYGVKSNEQLN</sequence>
<proteinExistence type="predicted"/>
<keyword evidence="1" id="KW-0472">Membrane</keyword>
<dbReference type="AlphaFoldDB" id="A0A2V3A6H2"/>
<protein>
    <submittedName>
        <fullName evidence="2">Uncharacterized protein DUF2619</fullName>
    </submittedName>
</protein>
<keyword evidence="1" id="KW-1133">Transmembrane helix</keyword>
<keyword evidence="1" id="KW-0812">Transmembrane</keyword>
<comment type="caution">
    <text evidence="2">The sequence shown here is derived from an EMBL/GenBank/DDBJ whole genome shotgun (WGS) entry which is preliminary data.</text>
</comment>
<evidence type="ECO:0000256" key="1">
    <source>
        <dbReference type="SAM" id="Phobius"/>
    </source>
</evidence>
<dbReference type="OrthoDB" id="1726013at2"/>